<reference evidence="1 2" key="1">
    <citation type="submission" date="2020-08" db="EMBL/GenBank/DDBJ databases">
        <title>Genomic Encyclopedia of Type Strains, Phase IV (KMG-IV): sequencing the most valuable type-strain genomes for metagenomic binning, comparative biology and taxonomic classification.</title>
        <authorList>
            <person name="Goeker M."/>
        </authorList>
    </citation>
    <scope>NUCLEOTIDE SEQUENCE [LARGE SCALE GENOMIC DNA]</scope>
    <source>
        <strain evidence="1 2">DSM 100039</strain>
    </source>
</reference>
<dbReference type="RefSeq" id="WP_184879289.1">
    <property type="nucleotide sequence ID" value="NZ_JACHEF010000018.1"/>
</dbReference>
<proteinExistence type="predicted"/>
<dbReference type="EMBL" id="JACHEF010000018">
    <property type="protein sequence ID" value="MBB6414284.1"/>
    <property type="molecule type" value="Genomic_DNA"/>
</dbReference>
<organism evidence="1 2">
    <name type="scientific">Mesorhizobium sangaii</name>
    <dbReference type="NCBI Taxonomy" id="505389"/>
    <lineage>
        <taxon>Bacteria</taxon>
        <taxon>Pseudomonadati</taxon>
        <taxon>Pseudomonadota</taxon>
        <taxon>Alphaproteobacteria</taxon>
        <taxon>Hyphomicrobiales</taxon>
        <taxon>Phyllobacteriaceae</taxon>
        <taxon>Mesorhizobium</taxon>
    </lineage>
</organism>
<keyword evidence="2" id="KW-1185">Reference proteome</keyword>
<gene>
    <name evidence="1" type="ORF">HNQ71_006993</name>
</gene>
<sequence length="54" mass="5935">MIDADALKRDLDQRFGNSLAEASLLPIAETTPKPRQETCIEVQRLAGGSGYMQQ</sequence>
<dbReference type="AlphaFoldDB" id="A0A841PG70"/>
<evidence type="ECO:0000313" key="1">
    <source>
        <dbReference type="EMBL" id="MBB6414284.1"/>
    </source>
</evidence>
<evidence type="ECO:0000313" key="2">
    <source>
        <dbReference type="Proteomes" id="UP000556329"/>
    </source>
</evidence>
<comment type="caution">
    <text evidence="1">The sequence shown here is derived from an EMBL/GenBank/DDBJ whole genome shotgun (WGS) entry which is preliminary data.</text>
</comment>
<name>A0A841PG70_9HYPH</name>
<dbReference type="Proteomes" id="UP000556329">
    <property type="component" value="Unassembled WGS sequence"/>
</dbReference>
<accession>A0A841PG70</accession>
<protein>
    <submittedName>
        <fullName evidence="1">Uncharacterized protein</fullName>
    </submittedName>
</protein>